<proteinExistence type="predicted"/>
<dbReference type="Gene3D" id="3.90.550.10">
    <property type="entry name" value="Spore Coat Polysaccharide Biosynthesis Protein SpsA, Chain A"/>
    <property type="match status" value="1"/>
</dbReference>
<dbReference type="SUPFAM" id="SSF53448">
    <property type="entry name" value="Nucleotide-diphospho-sugar transferases"/>
    <property type="match status" value="1"/>
</dbReference>
<dbReference type="AlphaFoldDB" id="A0A3E2W1K6"/>
<organism evidence="2 3">
    <name type="scientific">Clostridium innocuum</name>
    <dbReference type="NCBI Taxonomy" id="1522"/>
    <lineage>
        <taxon>Bacteria</taxon>
        <taxon>Bacillati</taxon>
        <taxon>Bacillota</taxon>
        <taxon>Clostridia</taxon>
        <taxon>Eubacteriales</taxon>
        <taxon>Clostridiaceae</taxon>
        <taxon>Clostridium</taxon>
    </lineage>
</organism>
<keyword evidence="2" id="KW-0808">Transferase</keyword>
<accession>A0A3E2W1K6</accession>
<reference evidence="2 3" key="1">
    <citation type="submission" date="2018-08" db="EMBL/GenBank/DDBJ databases">
        <title>A genome reference for cultivated species of the human gut microbiota.</title>
        <authorList>
            <person name="Zou Y."/>
            <person name="Xue W."/>
            <person name="Luo G."/>
        </authorList>
    </citation>
    <scope>NUCLEOTIDE SEQUENCE [LARGE SCALE GENOMIC DNA]</scope>
    <source>
        <strain evidence="2 3">OF01-2LB</strain>
    </source>
</reference>
<dbReference type="RefSeq" id="WP_117442114.1">
    <property type="nucleotide sequence ID" value="NZ_QVEV01000004.1"/>
</dbReference>
<sequence length="159" mass="18429">MHIIRGCLILKGYEINGKKINENALVSVIIPTYCGSKTLGKTIESVINQTYPYLEIIVVDDNDPSSNERYMTEDLLCKYLIDKRVIYIKHDRNKNGSAARNSGYKKSKGDYIMFLDDDDEFEKTKVEVQQKNLSGLSKDWGCNYTKYIKKLLINFIYNY</sequence>
<protein>
    <submittedName>
        <fullName evidence="2">Glycosyltransferase family 2 protein</fullName>
    </submittedName>
</protein>
<feature type="domain" description="Glycosyltransferase 2-like" evidence="1">
    <location>
        <begin position="27"/>
        <end position="134"/>
    </location>
</feature>
<dbReference type="InterPro" id="IPR001173">
    <property type="entry name" value="Glyco_trans_2-like"/>
</dbReference>
<name>A0A3E2W1K6_CLOIN</name>
<comment type="caution">
    <text evidence="2">The sequence shown here is derived from an EMBL/GenBank/DDBJ whole genome shotgun (WGS) entry which is preliminary data.</text>
</comment>
<dbReference type="PANTHER" id="PTHR22916">
    <property type="entry name" value="GLYCOSYLTRANSFERASE"/>
    <property type="match status" value="1"/>
</dbReference>
<dbReference type="CDD" id="cd00761">
    <property type="entry name" value="Glyco_tranf_GTA_type"/>
    <property type="match status" value="1"/>
</dbReference>
<dbReference type="EMBL" id="QVEV01000004">
    <property type="protein sequence ID" value="RGC17508.1"/>
    <property type="molecule type" value="Genomic_DNA"/>
</dbReference>
<dbReference type="Proteomes" id="UP000260025">
    <property type="component" value="Unassembled WGS sequence"/>
</dbReference>
<dbReference type="InterPro" id="IPR029044">
    <property type="entry name" value="Nucleotide-diphossugar_trans"/>
</dbReference>
<evidence type="ECO:0000313" key="2">
    <source>
        <dbReference type="EMBL" id="RGC17508.1"/>
    </source>
</evidence>
<evidence type="ECO:0000259" key="1">
    <source>
        <dbReference type="Pfam" id="PF00535"/>
    </source>
</evidence>
<dbReference type="Pfam" id="PF00535">
    <property type="entry name" value="Glycos_transf_2"/>
    <property type="match status" value="1"/>
</dbReference>
<gene>
    <name evidence="2" type="ORF">DXA38_04130</name>
</gene>
<dbReference type="GO" id="GO:0016758">
    <property type="term" value="F:hexosyltransferase activity"/>
    <property type="evidence" value="ECO:0007669"/>
    <property type="project" value="UniProtKB-ARBA"/>
</dbReference>
<evidence type="ECO:0000313" key="3">
    <source>
        <dbReference type="Proteomes" id="UP000260025"/>
    </source>
</evidence>
<dbReference type="PANTHER" id="PTHR22916:SF3">
    <property type="entry name" value="UDP-GLCNAC:BETAGAL BETA-1,3-N-ACETYLGLUCOSAMINYLTRANSFERASE-LIKE PROTEIN 1"/>
    <property type="match status" value="1"/>
</dbReference>
<dbReference type="OrthoDB" id="9785185at2"/>